<sequence>MNQSNTRYYYPYISPLDPCPPIVRKSYSTPPHLFMGFQPPNLEQFSTAREALFSGTLWPALFDPYPPKKGREEA</sequence>
<protein>
    <recommendedName>
        <fullName evidence="3">Spore coat associated protein CotJA</fullName>
    </recommendedName>
</protein>
<accession>A0A917THB4</accession>
<gene>
    <name evidence="1" type="primary">cotJA</name>
    <name evidence="1" type="ORF">GCM10011351_05650</name>
</gene>
<evidence type="ECO:0000313" key="1">
    <source>
        <dbReference type="EMBL" id="GGM22670.1"/>
    </source>
</evidence>
<dbReference type="InterPro" id="IPR020256">
    <property type="entry name" value="Spore_coat_CotJA"/>
</dbReference>
<keyword evidence="2" id="KW-1185">Reference proteome</keyword>
<comment type="caution">
    <text evidence="1">The sequence shown here is derived from an EMBL/GenBank/DDBJ whole genome shotgun (WGS) entry which is preliminary data.</text>
</comment>
<organism evidence="1 2">
    <name type="scientific">Paraliobacillus quinghaiensis</name>
    <dbReference type="NCBI Taxonomy" id="470815"/>
    <lineage>
        <taxon>Bacteria</taxon>
        <taxon>Bacillati</taxon>
        <taxon>Bacillota</taxon>
        <taxon>Bacilli</taxon>
        <taxon>Bacillales</taxon>
        <taxon>Bacillaceae</taxon>
        <taxon>Paraliobacillus</taxon>
    </lineage>
</organism>
<reference evidence="1" key="2">
    <citation type="submission" date="2020-09" db="EMBL/GenBank/DDBJ databases">
        <authorList>
            <person name="Sun Q."/>
            <person name="Zhou Y."/>
        </authorList>
    </citation>
    <scope>NUCLEOTIDE SEQUENCE</scope>
    <source>
        <strain evidence="1">CGMCC 1.6333</strain>
    </source>
</reference>
<dbReference type="Pfam" id="PF11007">
    <property type="entry name" value="CotJA"/>
    <property type="match status" value="1"/>
</dbReference>
<dbReference type="EMBL" id="BMLG01000001">
    <property type="protein sequence ID" value="GGM22670.1"/>
    <property type="molecule type" value="Genomic_DNA"/>
</dbReference>
<reference evidence="1" key="1">
    <citation type="journal article" date="2014" name="Int. J. Syst. Evol. Microbiol.">
        <title>Complete genome sequence of Corynebacterium casei LMG S-19264T (=DSM 44701T), isolated from a smear-ripened cheese.</title>
        <authorList>
            <consortium name="US DOE Joint Genome Institute (JGI-PGF)"/>
            <person name="Walter F."/>
            <person name="Albersmeier A."/>
            <person name="Kalinowski J."/>
            <person name="Ruckert C."/>
        </authorList>
    </citation>
    <scope>NUCLEOTIDE SEQUENCE</scope>
    <source>
        <strain evidence="1">CGMCC 1.6333</strain>
    </source>
</reference>
<proteinExistence type="predicted"/>
<name>A0A917THB4_9BACI</name>
<evidence type="ECO:0008006" key="3">
    <source>
        <dbReference type="Google" id="ProtNLM"/>
    </source>
</evidence>
<dbReference type="Proteomes" id="UP000618460">
    <property type="component" value="Unassembled WGS sequence"/>
</dbReference>
<dbReference type="RefSeq" id="WP_117152091.1">
    <property type="nucleotide sequence ID" value="NZ_BMLG01000001.1"/>
</dbReference>
<dbReference type="AlphaFoldDB" id="A0A917THB4"/>
<evidence type="ECO:0000313" key="2">
    <source>
        <dbReference type="Proteomes" id="UP000618460"/>
    </source>
</evidence>
<dbReference type="OrthoDB" id="2376696at2"/>